<sequence length="241" mass="26747">MLAQRQFGVSEKSVRYWRNQKSKLSVCNAGKTSFRGRQAVHPELEDKVVDFVRDAELIRTKAVELAREAGLSREEFKGSIYWSLPKPECEGCTNVANPNGTFGRKVNQSGRGYPDAGHGDAILARDLLQAQQEKDRILERLTLGGAAQPQPVPTFQVIQDLSQNISSFDVSDGDHKIPFGWSCRRLAVPDPQGGHSNGRRLSRMKSSKIAKMEEAKRQDGCNPGKESEAFIQGHLTCQLNP</sequence>
<accession>A0ACB8D0Q2</accession>
<organism evidence="1 2">
    <name type="scientific">Dermacentor silvarum</name>
    <name type="common">Tick</name>
    <dbReference type="NCBI Taxonomy" id="543639"/>
    <lineage>
        <taxon>Eukaryota</taxon>
        <taxon>Metazoa</taxon>
        <taxon>Ecdysozoa</taxon>
        <taxon>Arthropoda</taxon>
        <taxon>Chelicerata</taxon>
        <taxon>Arachnida</taxon>
        <taxon>Acari</taxon>
        <taxon>Parasitiformes</taxon>
        <taxon>Ixodida</taxon>
        <taxon>Ixodoidea</taxon>
        <taxon>Ixodidae</taxon>
        <taxon>Rhipicephalinae</taxon>
        <taxon>Dermacentor</taxon>
    </lineage>
</organism>
<dbReference type="EMBL" id="CM023473">
    <property type="protein sequence ID" value="KAH7954944.1"/>
    <property type="molecule type" value="Genomic_DNA"/>
</dbReference>
<name>A0ACB8D0Q2_DERSI</name>
<evidence type="ECO:0000313" key="1">
    <source>
        <dbReference type="EMBL" id="KAH7954944.1"/>
    </source>
</evidence>
<protein>
    <submittedName>
        <fullName evidence="1">Uncharacterized protein</fullName>
    </submittedName>
</protein>
<reference evidence="1" key="1">
    <citation type="submission" date="2020-05" db="EMBL/GenBank/DDBJ databases">
        <title>Large-scale comparative analyses of tick genomes elucidate their genetic diversity and vector capacities.</title>
        <authorList>
            <person name="Jia N."/>
            <person name="Wang J."/>
            <person name="Shi W."/>
            <person name="Du L."/>
            <person name="Sun Y."/>
            <person name="Zhan W."/>
            <person name="Jiang J."/>
            <person name="Wang Q."/>
            <person name="Zhang B."/>
            <person name="Ji P."/>
            <person name="Sakyi L.B."/>
            <person name="Cui X."/>
            <person name="Yuan T."/>
            <person name="Jiang B."/>
            <person name="Yang W."/>
            <person name="Lam T.T.-Y."/>
            <person name="Chang Q."/>
            <person name="Ding S."/>
            <person name="Wang X."/>
            <person name="Zhu J."/>
            <person name="Ruan X."/>
            <person name="Zhao L."/>
            <person name="Wei J."/>
            <person name="Que T."/>
            <person name="Du C."/>
            <person name="Cheng J."/>
            <person name="Dai P."/>
            <person name="Han X."/>
            <person name="Huang E."/>
            <person name="Gao Y."/>
            <person name="Liu J."/>
            <person name="Shao H."/>
            <person name="Ye R."/>
            <person name="Li L."/>
            <person name="Wei W."/>
            <person name="Wang X."/>
            <person name="Wang C."/>
            <person name="Yang T."/>
            <person name="Huo Q."/>
            <person name="Li W."/>
            <person name="Guo W."/>
            <person name="Chen H."/>
            <person name="Zhou L."/>
            <person name="Ni X."/>
            <person name="Tian J."/>
            <person name="Zhou Y."/>
            <person name="Sheng Y."/>
            <person name="Liu T."/>
            <person name="Pan Y."/>
            <person name="Xia L."/>
            <person name="Li J."/>
            <person name="Zhao F."/>
            <person name="Cao W."/>
        </authorList>
    </citation>
    <scope>NUCLEOTIDE SEQUENCE</scope>
    <source>
        <strain evidence="1">Dsil-2018</strain>
    </source>
</reference>
<gene>
    <name evidence="1" type="ORF">HPB49_023085</name>
</gene>
<keyword evidence="2" id="KW-1185">Reference proteome</keyword>
<comment type="caution">
    <text evidence="1">The sequence shown here is derived from an EMBL/GenBank/DDBJ whole genome shotgun (WGS) entry which is preliminary data.</text>
</comment>
<evidence type="ECO:0000313" key="2">
    <source>
        <dbReference type="Proteomes" id="UP000821865"/>
    </source>
</evidence>
<dbReference type="Proteomes" id="UP000821865">
    <property type="component" value="Chromosome 4"/>
</dbReference>
<proteinExistence type="predicted"/>